<keyword evidence="5" id="KW-1185">Reference proteome</keyword>
<organism evidence="4 5">
    <name type="scientific">Falsiroseomonas frigidaquae</name>
    <dbReference type="NCBI Taxonomy" id="487318"/>
    <lineage>
        <taxon>Bacteria</taxon>
        <taxon>Pseudomonadati</taxon>
        <taxon>Pseudomonadota</taxon>
        <taxon>Alphaproteobacteria</taxon>
        <taxon>Acetobacterales</taxon>
        <taxon>Roseomonadaceae</taxon>
        <taxon>Falsiroseomonas</taxon>
    </lineage>
</organism>
<protein>
    <recommendedName>
        <fullName evidence="2">Ribosomal silencing factor RsfS</fullName>
    </recommendedName>
</protein>
<comment type="similarity">
    <text evidence="1 2">Belongs to the Iojap/RsfS family.</text>
</comment>
<evidence type="ECO:0000256" key="2">
    <source>
        <dbReference type="HAMAP-Rule" id="MF_01477"/>
    </source>
</evidence>
<evidence type="ECO:0000256" key="1">
    <source>
        <dbReference type="ARBA" id="ARBA00010574"/>
    </source>
</evidence>
<dbReference type="NCBIfam" id="TIGR00090">
    <property type="entry name" value="rsfS_iojap_ybeB"/>
    <property type="match status" value="1"/>
</dbReference>
<dbReference type="Proteomes" id="UP000765160">
    <property type="component" value="Unassembled WGS sequence"/>
</dbReference>
<feature type="compositionally biased region" description="Low complexity" evidence="3">
    <location>
        <begin position="74"/>
        <end position="88"/>
    </location>
</feature>
<dbReference type="InterPro" id="IPR043519">
    <property type="entry name" value="NT_sf"/>
</dbReference>
<dbReference type="EMBL" id="JAAVTX010000003">
    <property type="protein sequence ID" value="NKE45168.1"/>
    <property type="molecule type" value="Genomic_DNA"/>
</dbReference>
<dbReference type="HAMAP" id="MF_01477">
    <property type="entry name" value="Iojap_RsfS"/>
    <property type="match status" value="1"/>
</dbReference>
<feature type="region of interest" description="Disordered" evidence="3">
    <location>
        <begin position="203"/>
        <end position="239"/>
    </location>
</feature>
<dbReference type="InterPro" id="IPR004394">
    <property type="entry name" value="Iojap/RsfS/C7orf30"/>
</dbReference>
<dbReference type="Gene3D" id="3.30.460.10">
    <property type="entry name" value="Beta Polymerase, domain 2"/>
    <property type="match status" value="1"/>
</dbReference>
<proteinExistence type="inferred from homology"/>
<name>A0ABX1EYJ5_9PROT</name>
<accession>A0ABX1EYJ5</accession>
<comment type="caution">
    <text evidence="4">The sequence shown here is derived from an EMBL/GenBank/DDBJ whole genome shotgun (WGS) entry which is preliminary data.</text>
</comment>
<reference evidence="4 5" key="1">
    <citation type="submission" date="2020-03" db="EMBL/GenBank/DDBJ databases">
        <title>Roseomonas selenitidurans sp. nov. isolated from soil.</title>
        <authorList>
            <person name="Liu H."/>
        </authorList>
    </citation>
    <scope>NUCLEOTIDE SEQUENCE [LARGE SCALE GENOMIC DNA]</scope>
    <source>
        <strain evidence="4 5">JCM 15073</strain>
    </source>
</reference>
<dbReference type="Pfam" id="PF02410">
    <property type="entry name" value="RsfS"/>
    <property type="match status" value="1"/>
</dbReference>
<dbReference type="PANTHER" id="PTHR21043:SF0">
    <property type="entry name" value="MITOCHONDRIAL ASSEMBLY OF RIBOSOMAL LARGE SUBUNIT PROTEIN 1"/>
    <property type="match status" value="1"/>
</dbReference>
<evidence type="ECO:0000256" key="3">
    <source>
        <dbReference type="SAM" id="MobiDB-lite"/>
    </source>
</evidence>
<feature type="compositionally biased region" description="Basic residues" evidence="3">
    <location>
        <begin position="51"/>
        <end position="60"/>
    </location>
</feature>
<keyword evidence="2" id="KW-0810">Translation regulation</keyword>
<keyword evidence="2" id="KW-0963">Cytoplasm</keyword>
<dbReference type="PANTHER" id="PTHR21043">
    <property type="entry name" value="IOJAP SUPERFAMILY ORTHOLOG"/>
    <property type="match status" value="1"/>
</dbReference>
<comment type="subunit">
    <text evidence="2">Interacts with ribosomal protein uL14 (rplN).</text>
</comment>
<evidence type="ECO:0000313" key="4">
    <source>
        <dbReference type="EMBL" id="NKE45168.1"/>
    </source>
</evidence>
<dbReference type="SUPFAM" id="SSF81301">
    <property type="entry name" value="Nucleotidyltransferase"/>
    <property type="match status" value="1"/>
</dbReference>
<feature type="compositionally biased region" description="Low complexity" evidence="3">
    <location>
        <begin position="1"/>
        <end position="11"/>
    </location>
</feature>
<gene>
    <name evidence="2 4" type="primary">rsfS</name>
    <name evidence="4" type="ORF">HB662_10290</name>
</gene>
<keyword evidence="2" id="KW-0678">Repressor</keyword>
<sequence>MPAEAAQPAKLRAPRKAKAEQPAAPDTDSGTEAGTESGADSLPEAEPAPPAKRRATRKPKANAVAPAEGEDEAAAPSAEEAAAPATAPRPRRAERQKVEPALLDRLVAAAQESLDADKAEDIVVLDVTGRADYADCLVIATALADRQMQAMASHLEDAFEKEGLKLRRDATQASPDWVLIDAGDLVVHLFKPEARTLYGLERMWGPDSPAATVDEEEDRTPLPDDGSVPEPGIEEDDDE</sequence>
<evidence type="ECO:0000313" key="5">
    <source>
        <dbReference type="Proteomes" id="UP000765160"/>
    </source>
</evidence>
<comment type="subcellular location">
    <subcellularLocation>
        <location evidence="2">Cytoplasm</location>
    </subcellularLocation>
</comment>
<feature type="region of interest" description="Disordered" evidence="3">
    <location>
        <begin position="1"/>
        <end position="95"/>
    </location>
</feature>
<comment type="function">
    <text evidence="2">Functions as a ribosomal silencing factor. Interacts with ribosomal protein uL14 (rplN), blocking formation of intersubunit bridge B8. Prevents association of the 30S and 50S ribosomal subunits and the formation of functional ribosomes, thus repressing translation.</text>
</comment>